<dbReference type="InParanoid" id="A0A165H9M0"/>
<dbReference type="OrthoDB" id="2157103at2759"/>
<evidence type="ECO:0000256" key="1">
    <source>
        <dbReference type="SAM" id="MobiDB-lite"/>
    </source>
</evidence>
<reference evidence="2 3" key="1">
    <citation type="journal article" date="2016" name="Fungal Biol.">
        <title>The genome of Xylona heveae provides a window into fungal endophytism.</title>
        <authorList>
            <person name="Gazis R."/>
            <person name="Kuo A."/>
            <person name="Riley R."/>
            <person name="LaButti K."/>
            <person name="Lipzen A."/>
            <person name="Lin J."/>
            <person name="Amirebrahimi M."/>
            <person name="Hesse C.N."/>
            <person name="Spatafora J.W."/>
            <person name="Henrissat B."/>
            <person name="Hainaut M."/>
            <person name="Grigoriev I.V."/>
            <person name="Hibbett D.S."/>
        </authorList>
    </citation>
    <scope>NUCLEOTIDE SEQUENCE [LARGE SCALE GENOMIC DNA]</scope>
    <source>
        <strain evidence="2 3">TC161</strain>
    </source>
</reference>
<protein>
    <submittedName>
        <fullName evidence="2">Uncharacterized protein</fullName>
    </submittedName>
</protein>
<keyword evidence="3" id="KW-1185">Reference proteome</keyword>
<dbReference type="EMBL" id="KV407457">
    <property type="protein sequence ID" value="KZF23179.1"/>
    <property type="molecule type" value="Genomic_DNA"/>
</dbReference>
<dbReference type="AlphaFoldDB" id="A0A165H9M0"/>
<sequence length="107" mass="11755">MSFTATKLGFEQCANVAQISRLPQRLNARALSSNAKTKEPSQGPVKDESTAEATEKPEKKSIAEADDELRHKLEGRSGEGGSAGLEYEDGRPVSVKRSVRNNMFRYI</sequence>
<dbReference type="GeneID" id="28901068"/>
<gene>
    <name evidence="2" type="ORF">L228DRAFT_281926</name>
</gene>
<evidence type="ECO:0000313" key="2">
    <source>
        <dbReference type="EMBL" id="KZF23179.1"/>
    </source>
</evidence>
<accession>A0A165H9M0</accession>
<name>A0A165H9M0_XYLHT</name>
<feature type="compositionally biased region" description="Basic and acidic residues" evidence="1">
    <location>
        <begin position="45"/>
        <end position="77"/>
    </location>
</feature>
<dbReference type="RefSeq" id="XP_018188734.1">
    <property type="nucleotide sequence ID" value="XM_018335931.1"/>
</dbReference>
<dbReference type="Proteomes" id="UP000076632">
    <property type="component" value="Unassembled WGS sequence"/>
</dbReference>
<evidence type="ECO:0000313" key="3">
    <source>
        <dbReference type="Proteomes" id="UP000076632"/>
    </source>
</evidence>
<feature type="region of interest" description="Disordered" evidence="1">
    <location>
        <begin position="28"/>
        <end position="92"/>
    </location>
</feature>
<organism evidence="2 3">
    <name type="scientific">Xylona heveae (strain CBS 132557 / TC161)</name>
    <dbReference type="NCBI Taxonomy" id="1328760"/>
    <lineage>
        <taxon>Eukaryota</taxon>
        <taxon>Fungi</taxon>
        <taxon>Dikarya</taxon>
        <taxon>Ascomycota</taxon>
        <taxon>Pezizomycotina</taxon>
        <taxon>Xylonomycetes</taxon>
        <taxon>Xylonales</taxon>
        <taxon>Xylonaceae</taxon>
        <taxon>Xylona</taxon>
    </lineage>
</organism>
<proteinExistence type="predicted"/>